<keyword evidence="4" id="KW-1185">Reference proteome</keyword>
<dbReference type="Pfam" id="PF14534">
    <property type="entry name" value="DUF4440"/>
    <property type="match status" value="1"/>
</dbReference>
<feature type="domain" description="DUF4440" evidence="2">
    <location>
        <begin position="48"/>
        <end position="145"/>
    </location>
</feature>
<evidence type="ECO:0000256" key="1">
    <source>
        <dbReference type="SAM" id="SignalP"/>
    </source>
</evidence>
<dbReference type="InterPro" id="IPR032710">
    <property type="entry name" value="NTF2-like_dom_sf"/>
</dbReference>
<sequence length="158" mass="18496">MVPMINTLVLFMLFLSRQASAYVKHENVKNNLLHAEIIEMDTLLFDVAFNQYDAAAFRRIISEDVEFYDDRYGLNVSNDNKIKSLIGKHTRSQKVTRKLNSCTIDKLGDFGAVQLGEHTFYSNDIPQVKGKFIHIWERKNKDWKLKRVVSYEHKPFEP</sequence>
<accession>A0ABX7Q8G9</accession>
<evidence type="ECO:0000313" key="3">
    <source>
        <dbReference type="EMBL" id="QSW87317.1"/>
    </source>
</evidence>
<keyword evidence="1" id="KW-0732">Signal</keyword>
<proteinExistence type="predicted"/>
<evidence type="ECO:0000313" key="4">
    <source>
        <dbReference type="Proteomes" id="UP000663440"/>
    </source>
</evidence>
<name>A0ABX7Q8G9_9FLAO</name>
<feature type="chain" id="PRO_5047073961" evidence="1">
    <location>
        <begin position="22"/>
        <end position="158"/>
    </location>
</feature>
<dbReference type="Proteomes" id="UP000663440">
    <property type="component" value="Chromosome"/>
</dbReference>
<reference evidence="3 4" key="1">
    <citation type="submission" date="2021-03" db="EMBL/GenBank/DDBJ databases">
        <title>Flavobacterium kribbensis sp. nov, an endophytic bacteria, isolated from soybean.</title>
        <authorList>
            <person name="Lee J."/>
            <person name="Seo J."/>
        </authorList>
    </citation>
    <scope>NUCLEOTIDE SEQUENCE [LARGE SCALE GENOMIC DNA]</scope>
    <source>
        <strain evidence="3 4">BB8</strain>
    </source>
</reference>
<gene>
    <name evidence="3" type="ORF">J0383_13530</name>
</gene>
<dbReference type="SUPFAM" id="SSF54427">
    <property type="entry name" value="NTF2-like"/>
    <property type="match status" value="1"/>
</dbReference>
<dbReference type="InterPro" id="IPR027843">
    <property type="entry name" value="DUF4440"/>
</dbReference>
<dbReference type="EMBL" id="CP071448">
    <property type="protein sequence ID" value="QSW87317.1"/>
    <property type="molecule type" value="Genomic_DNA"/>
</dbReference>
<feature type="signal peptide" evidence="1">
    <location>
        <begin position="1"/>
        <end position="21"/>
    </location>
</feature>
<protein>
    <submittedName>
        <fullName evidence="3">Nuclear transport factor 2 family protein</fullName>
    </submittedName>
</protein>
<organism evidence="3 4">
    <name type="scientific">Flavobacterium endoglycinae</name>
    <dbReference type="NCBI Taxonomy" id="2816357"/>
    <lineage>
        <taxon>Bacteria</taxon>
        <taxon>Pseudomonadati</taxon>
        <taxon>Bacteroidota</taxon>
        <taxon>Flavobacteriia</taxon>
        <taxon>Flavobacteriales</taxon>
        <taxon>Flavobacteriaceae</taxon>
        <taxon>Flavobacterium</taxon>
    </lineage>
</organism>
<evidence type="ECO:0000259" key="2">
    <source>
        <dbReference type="Pfam" id="PF14534"/>
    </source>
</evidence>
<dbReference type="Gene3D" id="3.10.450.50">
    <property type="match status" value="1"/>
</dbReference>